<dbReference type="EMBL" id="AP027272">
    <property type="protein sequence ID" value="BDX07528.1"/>
    <property type="molecule type" value="Genomic_DNA"/>
</dbReference>
<feature type="transmembrane region" description="Helical" evidence="8">
    <location>
        <begin position="247"/>
        <end position="270"/>
    </location>
</feature>
<feature type="transmembrane region" description="Helical" evidence="8">
    <location>
        <begin position="151"/>
        <end position="171"/>
    </location>
</feature>
<reference evidence="10" key="1">
    <citation type="submission" date="2023-01" db="EMBL/GenBank/DDBJ databases">
        <title>Complete genome sequence of Planctobacterium marinum strain Dej080120_11.</title>
        <authorList>
            <person name="Ueki S."/>
            <person name="Maruyama F."/>
        </authorList>
    </citation>
    <scope>NUCLEOTIDE SEQUENCE</scope>
    <source>
        <strain evidence="10">Dej080120_11</strain>
    </source>
</reference>
<dbReference type="SUPFAM" id="SSF103473">
    <property type="entry name" value="MFS general substrate transporter"/>
    <property type="match status" value="1"/>
</dbReference>
<dbReference type="GO" id="GO:0005886">
    <property type="term" value="C:plasma membrane"/>
    <property type="evidence" value="ECO:0007669"/>
    <property type="project" value="UniProtKB-SubCell"/>
</dbReference>
<dbReference type="AlphaFoldDB" id="A0AA48HX74"/>
<dbReference type="PROSITE" id="PS50850">
    <property type="entry name" value="MFS"/>
    <property type="match status" value="1"/>
</dbReference>
<evidence type="ECO:0000256" key="7">
    <source>
        <dbReference type="ARBA" id="ARBA00023136"/>
    </source>
</evidence>
<dbReference type="Gene3D" id="1.20.1250.20">
    <property type="entry name" value="MFS general substrate transporter like domains"/>
    <property type="match status" value="1"/>
</dbReference>
<evidence type="ECO:0000256" key="4">
    <source>
        <dbReference type="ARBA" id="ARBA00022519"/>
    </source>
</evidence>
<evidence type="ECO:0000259" key="9">
    <source>
        <dbReference type="PROSITE" id="PS50850"/>
    </source>
</evidence>
<dbReference type="KEGG" id="pmaw:MACH26_30490"/>
<keyword evidence="5 8" id="KW-0812">Transmembrane</keyword>
<evidence type="ECO:0000256" key="3">
    <source>
        <dbReference type="ARBA" id="ARBA00022475"/>
    </source>
</evidence>
<dbReference type="NCBIfam" id="NF037955">
    <property type="entry name" value="mfs"/>
    <property type="match status" value="1"/>
</dbReference>
<evidence type="ECO:0000256" key="5">
    <source>
        <dbReference type="ARBA" id="ARBA00022692"/>
    </source>
</evidence>
<evidence type="ECO:0000256" key="8">
    <source>
        <dbReference type="SAM" id="Phobius"/>
    </source>
</evidence>
<dbReference type="PANTHER" id="PTHR23522:SF10">
    <property type="entry name" value="3-PHENYLPROPIONIC ACID TRANSPORTER-RELATED"/>
    <property type="match status" value="1"/>
</dbReference>
<comment type="subcellular location">
    <subcellularLocation>
        <location evidence="1">Cell inner membrane</location>
        <topology evidence="1">Multi-pass membrane protein</topology>
    </subcellularLocation>
</comment>
<keyword evidence="7 8" id="KW-0472">Membrane</keyword>
<keyword evidence="3" id="KW-1003">Cell membrane</keyword>
<dbReference type="PIRSF" id="PIRSF004925">
    <property type="entry name" value="HcaT"/>
    <property type="match status" value="1"/>
</dbReference>
<evidence type="ECO:0000256" key="1">
    <source>
        <dbReference type="ARBA" id="ARBA00004429"/>
    </source>
</evidence>
<feature type="transmembrane region" description="Helical" evidence="8">
    <location>
        <begin position="282"/>
        <end position="300"/>
    </location>
</feature>
<feature type="transmembrane region" description="Helical" evidence="8">
    <location>
        <begin position="47"/>
        <end position="65"/>
    </location>
</feature>
<evidence type="ECO:0000256" key="6">
    <source>
        <dbReference type="ARBA" id="ARBA00022989"/>
    </source>
</evidence>
<dbReference type="Pfam" id="PF12832">
    <property type="entry name" value="MFS_1_like"/>
    <property type="match status" value="1"/>
</dbReference>
<feature type="domain" description="Major facilitator superfamily (MFS) profile" evidence="9">
    <location>
        <begin position="155"/>
        <end position="340"/>
    </location>
</feature>
<proteinExistence type="predicted"/>
<dbReference type="PANTHER" id="PTHR23522">
    <property type="entry name" value="BLL5896 PROTEIN"/>
    <property type="match status" value="1"/>
</dbReference>
<keyword evidence="2" id="KW-0813">Transport</keyword>
<keyword evidence="4" id="KW-0997">Cell inner membrane</keyword>
<sequence>MITFVRILGPNLWAVIADKSGKTLRVMQAGCVITLLSYLLLFEVQGFWGISLAFGLVMMFWTAIAPQMETITLNSVDGDAKTYSNIRLWGSVGFIVASIVAGILVDARGSESILLLNTIILSGLLLMSLLLKDASKSQATAQQQKSIWQVATHPAFVLFMLASVLLQLSFAPYYGFFALYMRDIGYDAQEIGWLVSLGVAAEVIIFLLAGKMINRMGVKYTLILCLVLTALRWAALAEFAHQPLILLLSQCIHAFSFGLAHAAAMQFIHFHFGDNQKSRGQAIYVSVSFGLGGSLGSYLSGHLWQQGEGAQLTFLIAAGASLTGALMMALVKSADMRKAV</sequence>
<protein>
    <submittedName>
        <fullName evidence="10">MFS transporter</fullName>
    </submittedName>
</protein>
<evidence type="ECO:0000256" key="2">
    <source>
        <dbReference type="ARBA" id="ARBA00022448"/>
    </source>
</evidence>
<feature type="transmembrane region" description="Helical" evidence="8">
    <location>
        <begin position="86"/>
        <end position="107"/>
    </location>
</feature>
<evidence type="ECO:0000313" key="11">
    <source>
        <dbReference type="Proteomes" id="UP001333710"/>
    </source>
</evidence>
<gene>
    <name evidence="10" type="ORF">MACH26_30490</name>
</gene>
<feature type="transmembrane region" description="Helical" evidence="8">
    <location>
        <begin position="217"/>
        <end position="235"/>
    </location>
</feature>
<name>A0AA48HX74_9ALTE</name>
<feature type="transmembrane region" description="Helical" evidence="8">
    <location>
        <begin position="191"/>
        <end position="210"/>
    </location>
</feature>
<keyword evidence="11" id="KW-1185">Reference proteome</keyword>
<accession>A0AA48HX74</accession>
<organism evidence="10 11">
    <name type="scientific">Planctobacterium marinum</name>
    <dbReference type="NCBI Taxonomy" id="1631968"/>
    <lineage>
        <taxon>Bacteria</taxon>
        <taxon>Pseudomonadati</taxon>
        <taxon>Pseudomonadota</taxon>
        <taxon>Gammaproteobacteria</taxon>
        <taxon>Alteromonadales</taxon>
        <taxon>Alteromonadaceae</taxon>
        <taxon>Planctobacterium</taxon>
    </lineage>
</organism>
<dbReference type="InterPro" id="IPR020846">
    <property type="entry name" value="MFS_dom"/>
</dbReference>
<feature type="transmembrane region" description="Helical" evidence="8">
    <location>
        <begin position="312"/>
        <end position="331"/>
    </location>
</feature>
<dbReference type="GO" id="GO:0030395">
    <property type="term" value="F:lactose binding"/>
    <property type="evidence" value="ECO:0007669"/>
    <property type="project" value="TreeGrafter"/>
</dbReference>
<dbReference type="Proteomes" id="UP001333710">
    <property type="component" value="Chromosome"/>
</dbReference>
<evidence type="ECO:0000313" key="10">
    <source>
        <dbReference type="EMBL" id="BDX07528.1"/>
    </source>
</evidence>
<dbReference type="InterPro" id="IPR026032">
    <property type="entry name" value="HcaT-like"/>
</dbReference>
<dbReference type="InterPro" id="IPR024989">
    <property type="entry name" value="MFS_assoc_dom"/>
</dbReference>
<dbReference type="InterPro" id="IPR036259">
    <property type="entry name" value="MFS_trans_sf"/>
</dbReference>
<keyword evidence="6 8" id="KW-1133">Transmembrane helix</keyword>
<dbReference type="GO" id="GO:0015528">
    <property type="term" value="F:lactose:proton symporter activity"/>
    <property type="evidence" value="ECO:0007669"/>
    <property type="project" value="TreeGrafter"/>
</dbReference>
<feature type="transmembrane region" description="Helical" evidence="8">
    <location>
        <begin position="113"/>
        <end position="131"/>
    </location>
</feature>